<reference evidence="1" key="1">
    <citation type="submission" date="2022-09" db="EMBL/GenBank/DDBJ databases">
        <title>Diverse halophilic archaea isolated from saline environments.</title>
        <authorList>
            <person name="Cui H.-L."/>
        </authorList>
    </citation>
    <scope>NUCLEOTIDE SEQUENCE</scope>
    <source>
        <strain evidence="1">ZS-35-S2</strain>
    </source>
</reference>
<evidence type="ECO:0000313" key="1">
    <source>
        <dbReference type="EMBL" id="UWM55577.1"/>
    </source>
</evidence>
<evidence type="ECO:0000313" key="2">
    <source>
        <dbReference type="Proteomes" id="UP001057580"/>
    </source>
</evidence>
<proteinExistence type="predicted"/>
<dbReference type="GeneID" id="74941686"/>
<name>A0A9E7UBW2_9EURY</name>
<keyword evidence="2" id="KW-1185">Reference proteome</keyword>
<protein>
    <submittedName>
        <fullName evidence="1">Uncharacterized protein</fullName>
    </submittedName>
</protein>
<gene>
    <name evidence="1" type="ORF">N0B31_04650</name>
</gene>
<dbReference type="KEGG" id="ssai:N0B31_04650"/>
<accession>A0A9E7UBW2</accession>
<sequence>MSERYVCAECGAVTERTYAVPTLVRTCEECGAWSHFIREALLALADRVPEDERPEDWDELSGDEKMRVAMREGHVSLADLRA</sequence>
<dbReference type="Proteomes" id="UP001057580">
    <property type="component" value="Chromosome"/>
</dbReference>
<dbReference type="RefSeq" id="WP_260594677.1">
    <property type="nucleotide sequence ID" value="NZ_CP104003.1"/>
</dbReference>
<organism evidence="1 2">
    <name type="scientific">Salinirubellus salinus</name>
    <dbReference type="NCBI Taxonomy" id="1364945"/>
    <lineage>
        <taxon>Archaea</taxon>
        <taxon>Methanobacteriati</taxon>
        <taxon>Methanobacteriota</taxon>
        <taxon>Stenosarchaea group</taxon>
        <taxon>Halobacteria</taxon>
        <taxon>Halobacteriales</taxon>
        <taxon>Natronomonadaceae</taxon>
        <taxon>Salinirubellus</taxon>
    </lineage>
</organism>
<dbReference type="EMBL" id="CP104003">
    <property type="protein sequence ID" value="UWM55577.1"/>
    <property type="molecule type" value="Genomic_DNA"/>
</dbReference>
<dbReference type="AlphaFoldDB" id="A0A9E7UBW2"/>